<organism evidence="1 2">
    <name type="scientific">Candidatus Scalindua brodae</name>
    <dbReference type="NCBI Taxonomy" id="237368"/>
    <lineage>
        <taxon>Bacteria</taxon>
        <taxon>Pseudomonadati</taxon>
        <taxon>Planctomycetota</taxon>
        <taxon>Candidatus Brocadiia</taxon>
        <taxon>Candidatus Brocadiales</taxon>
        <taxon>Candidatus Scalinduaceae</taxon>
        <taxon>Candidatus Scalindua</taxon>
    </lineage>
</organism>
<evidence type="ECO:0000313" key="1">
    <source>
        <dbReference type="EMBL" id="KHE92135.1"/>
    </source>
</evidence>
<dbReference type="EMBL" id="JRYO01000152">
    <property type="protein sequence ID" value="KHE92135.1"/>
    <property type="molecule type" value="Genomic_DNA"/>
</dbReference>
<proteinExistence type="predicted"/>
<reference evidence="1 2" key="1">
    <citation type="submission" date="2014-10" db="EMBL/GenBank/DDBJ databases">
        <title>Draft genome of anammox bacterium scalindua brodae, obtained using differential coverage binning of sequence data from two enrichment reactors.</title>
        <authorList>
            <person name="Speth D.R."/>
            <person name="Russ L."/>
            <person name="Kartal B."/>
            <person name="Op den Camp H.J."/>
            <person name="Dutilh B.E."/>
            <person name="Jetten M.S."/>
        </authorList>
    </citation>
    <scope>NUCLEOTIDE SEQUENCE [LARGE SCALE GENOMIC DNA]</scope>
    <source>
        <strain evidence="1">RU1</strain>
    </source>
</reference>
<dbReference type="Proteomes" id="UP000030652">
    <property type="component" value="Unassembled WGS sequence"/>
</dbReference>
<comment type="caution">
    <text evidence="1">The sequence shown here is derived from an EMBL/GenBank/DDBJ whole genome shotgun (WGS) entry which is preliminary data.</text>
</comment>
<dbReference type="AlphaFoldDB" id="A0A0B0ENA6"/>
<accession>A0A0B0ENA6</accession>
<evidence type="ECO:0000313" key="2">
    <source>
        <dbReference type="Proteomes" id="UP000030652"/>
    </source>
</evidence>
<protein>
    <submittedName>
        <fullName evidence="1">Uncharacterized protein</fullName>
    </submittedName>
</protein>
<gene>
    <name evidence="1" type="ORF">SCABRO_02186</name>
</gene>
<name>A0A0B0ENA6_9BACT</name>
<sequence>MMWQEIACKATLGELNALLEWELHHIATIPHFEVKARTNKGKSKLVSDLSVKDVFKLIEKYYELKINEIDSFEGVMEFRKKVNSFKHRKGYKHPIKDNCKTLCEKVELNIKEAFECIDILRKFIKDLWSKTTNKKS</sequence>